<evidence type="ECO:0000313" key="8">
    <source>
        <dbReference type="EMBL" id="AOM82826.1"/>
    </source>
</evidence>
<keyword evidence="5 6" id="KW-0472">Membrane</keyword>
<name>A0A1D7QUX4_9BACI</name>
<gene>
    <name evidence="8" type="ORF">BBEV_1463</name>
</gene>
<evidence type="ECO:0000313" key="9">
    <source>
        <dbReference type="Proteomes" id="UP000094463"/>
    </source>
</evidence>
<feature type="transmembrane region" description="Helical" evidence="6">
    <location>
        <begin position="142"/>
        <end position="163"/>
    </location>
</feature>
<feature type="transmembrane region" description="Helical" evidence="6">
    <location>
        <begin position="74"/>
        <end position="93"/>
    </location>
</feature>
<evidence type="ECO:0000259" key="7">
    <source>
        <dbReference type="Pfam" id="PF10035"/>
    </source>
</evidence>
<sequence length="323" mass="36085">MESDCFDKSFIHVEHDGCFHYNEAGYQTERVTDRMKPSITKSIFWILIGSALMAFGLVYFNMENNLVDGGFTGVTLILYFTLQFDPAYSNLLLNIPLFIIGYKILGKLVFLYTILGTLSLSLFLWFFQRYKFLDLPLHDDLMLAALFSGITVGTGLGLVFRAGGTTGGVDIIAKLGYKYMNWSIGRTMFVFDAAVISSSLFYLNYREAMYTLVAVFIAAKVIDFIQQGAYSGKAAIIISNHSTKIAKAIMKDMERGATTLKGEGTFTGDRKDVLYCVVGHHEMGKLKSVIKSVDPHAFVSMTDAQDVMGEGFTLDEYKRPLEI</sequence>
<evidence type="ECO:0000256" key="6">
    <source>
        <dbReference type="SAM" id="Phobius"/>
    </source>
</evidence>
<dbReference type="STRING" id="632773.BBEV_1463"/>
<dbReference type="EMBL" id="CP012502">
    <property type="protein sequence ID" value="AOM82826.1"/>
    <property type="molecule type" value="Genomic_DNA"/>
</dbReference>
<accession>A0A1D7QUX4</accession>
<dbReference type="InterPro" id="IPR051461">
    <property type="entry name" value="UPF0750_membrane"/>
</dbReference>
<dbReference type="KEGG" id="bbev:BBEV_1463"/>
<dbReference type="InterPro" id="IPR003740">
    <property type="entry name" value="YitT"/>
</dbReference>
<feature type="transmembrane region" description="Helical" evidence="6">
    <location>
        <begin position="105"/>
        <end position="127"/>
    </location>
</feature>
<dbReference type="InterPro" id="IPR015867">
    <property type="entry name" value="N-reg_PII/ATP_PRibTrfase_C"/>
</dbReference>
<dbReference type="GO" id="GO:0005886">
    <property type="term" value="C:plasma membrane"/>
    <property type="evidence" value="ECO:0007669"/>
    <property type="project" value="UniProtKB-SubCell"/>
</dbReference>
<keyword evidence="4 6" id="KW-1133">Transmembrane helix</keyword>
<keyword evidence="2" id="KW-1003">Cell membrane</keyword>
<keyword evidence="9" id="KW-1185">Reference proteome</keyword>
<dbReference type="AlphaFoldDB" id="A0A1D7QUX4"/>
<dbReference type="PIRSF" id="PIRSF006483">
    <property type="entry name" value="Membrane_protein_YitT"/>
    <property type="match status" value="1"/>
</dbReference>
<dbReference type="PANTHER" id="PTHR33545:SF10">
    <property type="entry name" value="UPF0750 MEMBRANE PROTEIN YPJC"/>
    <property type="match status" value="1"/>
</dbReference>
<evidence type="ECO:0000256" key="5">
    <source>
        <dbReference type="ARBA" id="ARBA00023136"/>
    </source>
</evidence>
<evidence type="ECO:0000256" key="3">
    <source>
        <dbReference type="ARBA" id="ARBA00022692"/>
    </source>
</evidence>
<reference evidence="8 9" key="1">
    <citation type="submission" date="2015-08" db="EMBL/GenBank/DDBJ databases">
        <title>The complete genome sequence of Bacillus beveridgei MLTeJB.</title>
        <authorList>
            <person name="Hanson T.E."/>
            <person name="Mesa C."/>
            <person name="Basesman S.M."/>
            <person name="Oremland R.S."/>
        </authorList>
    </citation>
    <scope>NUCLEOTIDE SEQUENCE [LARGE SCALE GENOMIC DNA]</scope>
    <source>
        <strain evidence="8 9">MLTeJB</strain>
    </source>
</reference>
<protein>
    <recommendedName>
        <fullName evidence="7">DUF2179 domain-containing protein</fullName>
    </recommendedName>
</protein>
<dbReference type="Pfam" id="PF02588">
    <property type="entry name" value="YitT_membrane"/>
    <property type="match status" value="1"/>
</dbReference>
<dbReference type="PATRIC" id="fig|632773.3.peg.1539"/>
<dbReference type="Gene3D" id="3.30.70.120">
    <property type="match status" value="1"/>
</dbReference>
<dbReference type="PANTHER" id="PTHR33545">
    <property type="entry name" value="UPF0750 MEMBRANE PROTEIN YITT-RELATED"/>
    <property type="match status" value="1"/>
</dbReference>
<feature type="domain" description="DUF2179" evidence="7">
    <location>
        <begin position="255"/>
        <end position="309"/>
    </location>
</feature>
<dbReference type="Proteomes" id="UP000094463">
    <property type="component" value="Chromosome"/>
</dbReference>
<proteinExistence type="predicted"/>
<comment type="subcellular location">
    <subcellularLocation>
        <location evidence="1">Cell membrane</location>
        <topology evidence="1">Multi-pass membrane protein</topology>
    </subcellularLocation>
</comment>
<organism evidence="8 9">
    <name type="scientific">Salisediminibacterium beveridgei</name>
    <dbReference type="NCBI Taxonomy" id="632773"/>
    <lineage>
        <taxon>Bacteria</taxon>
        <taxon>Bacillati</taxon>
        <taxon>Bacillota</taxon>
        <taxon>Bacilli</taxon>
        <taxon>Bacillales</taxon>
        <taxon>Bacillaceae</taxon>
        <taxon>Salisediminibacterium</taxon>
    </lineage>
</organism>
<dbReference type="InterPro" id="IPR019264">
    <property type="entry name" value="DUF2179"/>
</dbReference>
<keyword evidence="3 6" id="KW-0812">Transmembrane</keyword>
<evidence type="ECO:0000256" key="4">
    <source>
        <dbReference type="ARBA" id="ARBA00022989"/>
    </source>
</evidence>
<feature type="transmembrane region" description="Helical" evidence="6">
    <location>
        <begin position="184"/>
        <end position="202"/>
    </location>
</feature>
<dbReference type="Pfam" id="PF10035">
    <property type="entry name" value="DUF2179"/>
    <property type="match status" value="1"/>
</dbReference>
<dbReference type="CDD" id="cd16380">
    <property type="entry name" value="YitT_C"/>
    <property type="match status" value="1"/>
</dbReference>
<evidence type="ECO:0000256" key="1">
    <source>
        <dbReference type="ARBA" id="ARBA00004651"/>
    </source>
</evidence>
<feature type="transmembrane region" description="Helical" evidence="6">
    <location>
        <begin position="43"/>
        <end position="62"/>
    </location>
</feature>
<evidence type="ECO:0000256" key="2">
    <source>
        <dbReference type="ARBA" id="ARBA00022475"/>
    </source>
</evidence>